<comment type="similarity">
    <text evidence="1 2">Belongs to the UPF0125 (RnfH) family.</text>
</comment>
<dbReference type="AlphaFoldDB" id="G4QHA1"/>
<dbReference type="SUPFAM" id="SSF54285">
    <property type="entry name" value="MoaD/ThiS"/>
    <property type="match status" value="1"/>
</dbReference>
<dbReference type="InterPro" id="IPR005346">
    <property type="entry name" value="RnfH"/>
</dbReference>
<dbReference type="PANTHER" id="PTHR37483:SF1">
    <property type="entry name" value="UPF0125 PROTEIN RATB"/>
    <property type="match status" value="1"/>
</dbReference>
<name>G4QHA1_GLANF</name>
<dbReference type="HAMAP" id="MF_00460">
    <property type="entry name" value="UPF0125_RnfH"/>
    <property type="match status" value="1"/>
</dbReference>
<proteinExistence type="inferred from homology"/>
<dbReference type="PANTHER" id="PTHR37483">
    <property type="entry name" value="UPF0125 PROTEIN RATB"/>
    <property type="match status" value="1"/>
</dbReference>
<dbReference type="InterPro" id="IPR037021">
    <property type="entry name" value="RnfH_sf"/>
</dbReference>
<evidence type="ECO:0000256" key="1">
    <source>
        <dbReference type="ARBA" id="ARBA00010645"/>
    </source>
</evidence>
<evidence type="ECO:0000313" key="5">
    <source>
        <dbReference type="Proteomes" id="UP000009282"/>
    </source>
</evidence>
<sequence>MSSAINIEVVYGLPEKQSLLSLKVPVNSTVLQAIEASGIQKIYTDIDLNENKVGVWNRTCKLNDTLFEGDRVEIYRPMIADPKEVRKRRAEKAKDEGRADKVTGGRPNPMKNNKTEQNDQ</sequence>
<dbReference type="OrthoDB" id="9796575at2"/>
<feature type="compositionally biased region" description="Basic and acidic residues" evidence="3">
    <location>
        <begin position="92"/>
        <end position="103"/>
    </location>
</feature>
<dbReference type="NCBIfam" id="NF002490">
    <property type="entry name" value="PRK01777.1"/>
    <property type="match status" value="1"/>
</dbReference>
<dbReference type="Proteomes" id="UP000009282">
    <property type="component" value="Chromosome"/>
</dbReference>
<gene>
    <name evidence="4" type="ordered locus">GNIT_1615</name>
</gene>
<protein>
    <recommendedName>
        <fullName evidence="2">UPF0125 protein GNIT_1615</fullName>
    </recommendedName>
</protein>
<dbReference type="EMBL" id="CP003060">
    <property type="protein sequence ID" value="AEP29732.1"/>
    <property type="molecule type" value="Genomic_DNA"/>
</dbReference>
<evidence type="ECO:0000256" key="2">
    <source>
        <dbReference type="HAMAP-Rule" id="MF_00460"/>
    </source>
</evidence>
<accession>G4QHA1</accession>
<keyword evidence="5" id="KW-1185">Reference proteome</keyword>
<dbReference type="InterPro" id="IPR016155">
    <property type="entry name" value="Mopterin_synth/thiamin_S_b"/>
</dbReference>
<dbReference type="Gene3D" id="3.10.20.280">
    <property type="entry name" value="RnfH-like"/>
    <property type="match status" value="1"/>
</dbReference>
<evidence type="ECO:0000256" key="3">
    <source>
        <dbReference type="SAM" id="MobiDB-lite"/>
    </source>
</evidence>
<feature type="region of interest" description="Disordered" evidence="3">
    <location>
        <begin position="80"/>
        <end position="120"/>
    </location>
</feature>
<dbReference type="HOGENOM" id="CLU_150721_1_0_6"/>
<dbReference type="eggNOG" id="COG2914">
    <property type="taxonomic scope" value="Bacteria"/>
</dbReference>
<organism evidence="4 5">
    <name type="scientific">Glaciecola nitratireducens (strain JCM 12485 / KCTC 12276 / FR1064)</name>
    <dbReference type="NCBI Taxonomy" id="1085623"/>
    <lineage>
        <taxon>Bacteria</taxon>
        <taxon>Pseudomonadati</taxon>
        <taxon>Pseudomonadota</taxon>
        <taxon>Gammaproteobacteria</taxon>
        <taxon>Alteromonadales</taxon>
        <taxon>Alteromonadaceae</taxon>
        <taxon>Brumicola</taxon>
    </lineage>
</organism>
<dbReference type="STRING" id="1085623.GNIT_1615"/>
<reference evidence="4 5" key="1">
    <citation type="journal article" date="2011" name="J. Bacteriol.">
        <title>Complete genome sequence of seawater bacterium Glaciecola nitratireducens FR1064T.</title>
        <authorList>
            <person name="Bian F."/>
            <person name="Qin Q.L."/>
            <person name="Xie B.B."/>
            <person name="Shu Y.L."/>
            <person name="Zhang X.Y."/>
            <person name="Yu Y."/>
            <person name="Chen B."/>
            <person name="Chen X.L."/>
            <person name="Zhou B.C."/>
            <person name="Zhang Y.Z."/>
        </authorList>
    </citation>
    <scope>NUCLEOTIDE SEQUENCE [LARGE SCALE GENOMIC DNA]</scope>
    <source>
        <strain evidence="5">JCM 12485 / KCTC 12276 / FR1064</strain>
    </source>
</reference>
<evidence type="ECO:0000313" key="4">
    <source>
        <dbReference type="EMBL" id="AEP29732.1"/>
    </source>
</evidence>
<dbReference type="KEGG" id="gni:GNIT_1615"/>
<dbReference type="Pfam" id="PF03658">
    <property type="entry name" value="Ub-RnfH"/>
    <property type="match status" value="1"/>
</dbReference>